<keyword evidence="4" id="KW-0378">Hydrolase</keyword>
<evidence type="ECO:0000256" key="4">
    <source>
        <dbReference type="ARBA" id="ARBA00022801"/>
    </source>
</evidence>
<dbReference type="CDD" id="cd09008">
    <property type="entry name" value="MTAN"/>
    <property type="match status" value="1"/>
</dbReference>
<feature type="domain" description="Nucleoside phosphorylase" evidence="6">
    <location>
        <begin position="2"/>
        <end position="229"/>
    </location>
</feature>
<dbReference type="InterPro" id="IPR000845">
    <property type="entry name" value="Nucleoside_phosphorylase_d"/>
</dbReference>
<evidence type="ECO:0000313" key="8">
    <source>
        <dbReference type="Proteomes" id="UP000018895"/>
    </source>
</evidence>
<dbReference type="RefSeq" id="WP_035346699.1">
    <property type="nucleotide sequence ID" value="NZ_BAUU01000035.1"/>
</dbReference>
<dbReference type="Proteomes" id="UP000018895">
    <property type="component" value="Unassembled WGS sequence"/>
</dbReference>
<dbReference type="GO" id="GO:0009164">
    <property type="term" value="P:nucleoside catabolic process"/>
    <property type="evidence" value="ECO:0007669"/>
    <property type="project" value="InterPro"/>
</dbReference>
<dbReference type="GO" id="GO:0008930">
    <property type="term" value="F:methylthioadenosine nucleosidase activity"/>
    <property type="evidence" value="ECO:0007669"/>
    <property type="project" value="InterPro"/>
</dbReference>
<dbReference type="AlphaFoldDB" id="W4QJV0"/>
<gene>
    <name evidence="7" type="ORF">JCM9152_3934</name>
</gene>
<proteinExistence type="predicted"/>
<dbReference type="GO" id="GO:0019509">
    <property type="term" value="P:L-methionine salvage from methylthioadenosine"/>
    <property type="evidence" value="ECO:0007669"/>
    <property type="project" value="UniProtKB-UniPathway"/>
</dbReference>
<name>W4QJV0_9BACI</name>
<evidence type="ECO:0000256" key="5">
    <source>
        <dbReference type="ARBA" id="ARBA00023167"/>
    </source>
</evidence>
<dbReference type="PANTHER" id="PTHR46832">
    <property type="entry name" value="5'-METHYLTHIOADENOSINE/S-ADENOSYLHOMOCYSTEINE NUCLEOSIDASE"/>
    <property type="match status" value="1"/>
</dbReference>
<sequence length="232" mass="25186">MKIAIIGAMAEEIIALKEEMTIHKSTEIAHVQFYEGKMSTKDIVLCQSGVGKVNAALTTQILIDHFQVTHIFFTGVAGAVEEQLEVGDIIISTSAMQHDIDASPLGFKRGEIPMFPSSSDFKASTELIKLAEESSIASVHRKVLKGRVVSGDQFIANTELVSDLRNTFNAVCVEMEGSAVAQVATLNNIPFVIIRSISDKANGEASMSFTEFTELASEQSRLIVSNMIKNMS</sequence>
<dbReference type="GO" id="GO:0008782">
    <property type="term" value="F:adenosylhomocysteine nucleosidase activity"/>
    <property type="evidence" value="ECO:0007669"/>
    <property type="project" value="UniProtKB-EC"/>
</dbReference>
<dbReference type="NCBIfam" id="NF004079">
    <property type="entry name" value="PRK05584.1"/>
    <property type="match status" value="1"/>
</dbReference>
<dbReference type="InterPro" id="IPR010049">
    <property type="entry name" value="MTA_SAH_Nsdase"/>
</dbReference>
<comment type="pathway">
    <text evidence="1">Amino-acid biosynthesis; L-methionine biosynthesis via salvage pathway; S-methyl-5-thio-alpha-D-ribose 1-phosphate from S-methyl-5'-thioadenosine (hydrolase route): step 1/2.</text>
</comment>
<comment type="caution">
    <text evidence="7">The sequence shown here is derived from an EMBL/GenBank/DDBJ whole genome shotgun (WGS) entry which is preliminary data.</text>
</comment>
<dbReference type="Pfam" id="PF01048">
    <property type="entry name" value="PNP_UDP_1"/>
    <property type="match status" value="1"/>
</dbReference>
<dbReference type="EC" id="3.2.2.9" evidence="2"/>
<dbReference type="InterPro" id="IPR035994">
    <property type="entry name" value="Nucleoside_phosphorylase_sf"/>
</dbReference>
<evidence type="ECO:0000256" key="1">
    <source>
        <dbReference type="ARBA" id="ARBA00004945"/>
    </source>
</evidence>
<evidence type="ECO:0000259" key="6">
    <source>
        <dbReference type="Pfam" id="PF01048"/>
    </source>
</evidence>
<keyword evidence="8" id="KW-1185">Reference proteome</keyword>
<protein>
    <recommendedName>
        <fullName evidence="2">adenosylhomocysteine nucleosidase</fullName>
        <ecNumber evidence="2">3.2.2.9</ecNumber>
    </recommendedName>
</protein>
<dbReference type="UniPathway" id="UPA00904">
    <property type="reaction ID" value="UER00871"/>
</dbReference>
<dbReference type="GO" id="GO:0019284">
    <property type="term" value="P:L-methionine salvage from S-adenosylmethionine"/>
    <property type="evidence" value="ECO:0007669"/>
    <property type="project" value="TreeGrafter"/>
</dbReference>
<evidence type="ECO:0000313" key="7">
    <source>
        <dbReference type="EMBL" id="GAE32400.1"/>
    </source>
</evidence>
<organism evidence="7 8">
    <name type="scientific">Halalkalibacter hemicellulosilyticusJCM 9152</name>
    <dbReference type="NCBI Taxonomy" id="1236971"/>
    <lineage>
        <taxon>Bacteria</taxon>
        <taxon>Bacillati</taxon>
        <taxon>Bacillota</taxon>
        <taxon>Bacilli</taxon>
        <taxon>Bacillales</taxon>
        <taxon>Bacillaceae</taxon>
        <taxon>Halalkalibacter</taxon>
    </lineage>
</organism>
<dbReference type="PANTHER" id="PTHR46832:SF1">
    <property type="entry name" value="5'-METHYLTHIOADENOSINE_S-ADENOSYLHOMOCYSTEINE NUCLEOSIDASE"/>
    <property type="match status" value="1"/>
</dbReference>
<keyword evidence="5" id="KW-0486">Methionine biosynthesis</keyword>
<dbReference type="GO" id="GO:0005829">
    <property type="term" value="C:cytosol"/>
    <property type="evidence" value="ECO:0007669"/>
    <property type="project" value="TreeGrafter"/>
</dbReference>
<reference evidence="7" key="1">
    <citation type="journal article" date="2014" name="Genome Announc.">
        <title>Draft Genome Sequences of Three Alkaliphilic Bacillus Strains, Bacillus wakoensis JCM 9140T, Bacillus akibai JCM 9157T, and Bacillus hemicellulosilyticus JCM 9152T.</title>
        <authorList>
            <person name="Yuki M."/>
            <person name="Oshima K."/>
            <person name="Suda W."/>
            <person name="Oshida Y."/>
            <person name="Kitamura K."/>
            <person name="Iida T."/>
            <person name="Hattori M."/>
            <person name="Ohkuma M."/>
        </authorList>
    </citation>
    <scope>NUCLEOTIDE SEQUENCE [LARGE SCALE GENOMIC DNA]</scope>
    <source>
        <strain evidence="7">JCM 9152</strain>
    </source>
</reference>
<evidence type="ECO:0000256" key="3">
    <source>
        <dbReference type="ARBA" id="ARBA00022605"/>
    </source>
</evidence>
<dbReference type="EMBL" id="BAUU01000035">
    <property type="protein sequence ID" value="GAE32400.1"/>
    <property type="molecule type" value="Genomic_DNA"/>
</dbReference>
<dbReference type="Gene3D" id="3.40.50.1580">
    <property type="entry name" value="Nucleoside phosphorylase domain"/>
    <property type="match status" value="1"/>
</dbReference>
<dbReference type="OrthoDB" id="9792278at2"/>
<dbReference type="STRING" id="1236971.JCM9152_3934"/>
<keyword evidence="3" id="KW-0028">Amino-acid biosynthesis</keyword>
<dbReference type="SUPFAM" id="SSF53167">
    <property type="entry name" value="Purine and uridine phosphorylases"/>
    <property type="match status" value="1"/>
</dbReference>
<accession>W4QJV0</accession>
<dbReference type="NCBIfam" id="TIGR01704">
    <property type="entry name" value="MTA_SAH-Nsdase"/>
    <property type="match status" value="1"/>
</dbReference>
<evidence type="ECO:0000256" key="2">
    <source>
        <dbReference type="ARBA" id="ARBA00011974"/>
    </source>
</evidence>